<evidence type="ECO:0000313" key="10">
    <source>
        <dbReference type="EMBL" id="AVD70730.1"/>
    </source>
</evidence>
<evidence type="ECO:0000256" key="1">
    <source>
        <dbReference type="ARBA" id="ARBA00000971"/>
    </source>
</evidence>
<dbReference type="PROSITE" id="PS00170">
    <property type="entry name" value="CSA_PPIASE_1"/>
    <property type="match status" value="1"/>
</dbReference>
<keyword evidence="11" id="KW-1185">Reference proteome</keyword>
<dbReference type="InterPro" id="IPR001179">
    <property type="entry name" value="PPIase_FKBP_dom"/>
</dbReference>
<dbReference type="InterPro" id="IPR029000">
    <property type="entry name" value="Cyclophilin-like_dom_sf"/>
</dbReference>
<dbReference type="SUPFAM" id="SSF50891">
    <property type="entry name" value="Cyclophilin-like"/>
    <property type="match status" value="1"/>
</dbReference>
<evidence type="ECO:0000256" key="2">
    <source>
        <dbReference type="ARBA" id="ARBA00007365"/>
    </source>
</evidence>
<dbReference type="Proteomes" id="UP000239867">
    <property type="component" value="Chromosome"/>
</dbReference>
<dbReference type="PANTHER" id="PTHR45625">
    <property type="entry name" value="PEPTIDYL-PROLYL CIS-TRANS ISOMERASE-RELATED"/>
    <property type="match status" value="1"/>
</dbReference>
<protein>
    <recommendedName>
        <fullName evidence="3 6">peptidylprolyl isomerase</fullName>
        <ecNumber evidence="3 6">5.2.1.8</ecNumber>
    </recommendedName>
</protein>
<keyword evidence="4 6" id="KW-0697">Rotamase</keyword>
<dbReference type="Pfam" id="PF00160">
    <property type="entry name" value="Pro_isomerase"/>
    <property type="match status" value="1"/>
</dbReference>
<dbReference type="InterPro" id="IPR044666">
    <property type="entry name" value="Cyclophilin_A-like"/>
</dbReference>
<evidence type="ECO:0000256" key="3">
    <source>
        <dbReference type="ARBA" id="ARBA00013194"/>
    </source>
</evidence>
<reference evidence="10 11" key="1">
    <citation type="journal article" date="2018" name="MBio">
        <title>Insights into the evolution of host association through the isolation and characterization of a novel human periodontal pathobiont, Desulfobulbus oralis.</title>
        <authorList>
            <person name="Cross K.L."/>
            <person name="Chirania P."/>
            <person name="Xiong W."/>
            <person name="Beall C.J."/>
            <person name="Elkins J.G."/>
            <person name="Giannone R.J."/>
            <person name="Griffen A.L."/>
            <person name="Guss A.M."/>
            <person name="Hettich R.L."/>
            <person name="Joshi S.S."/>
            <person name="Mokrzan E.M."/>
            <person name="Martin R.K."/>
            <person name="Zhulin I.B."/>
            <person name="Leys E.J."/>
            <person name="Podar M."/>
        </authorList>
    </citation>
    <scope>NUCLEOTIDE SEQUENCE [LARGE SCALE GENOMIC DNA]</scope>
    <source>
        <strain evidence="10 11">ORNL</strain>
    </source>
</reference>
<evidence type="ECO:0000256" key="4">
    <source>
        <dbReference type="ARBA" id="ARBA00023110"/>
    </source>
</evidence>
<dbReference type="EMBL" id="CP021255">
    <property type="protein sequence ID" value="AVD70730.1"/>
    <property type="molecule type" value="Genomic_DNA"/>
</dbReference>
<dbReference type="Gene3D" id="3.10.50.40">
    <property type="match status" value="1"/>
</dbReference>
<dbReference type="InterPro" id="IPR046357">
    <property type="entry name" value="PPIase_dom_sf"/>
</dbReference>
<dbReference type="Gene3D" id="2.40.100.10">
    <property type="entry name" value="Cyclophilin-like"/>
    <property type="match status" value="1"/>
</dbReference>
<organism evidence="10 11">
    <name type="scientific">Desulfobulbus oralis</name>
    <dbReference type="NCBI Taxonomy" id="1986146"/>
    <lineage>
        <taxon>Bacteria</taxon>
        <taxon>Pseudomonadati</taxon>
        <taxon>Thermodesulfobacteriota</taxon>
        <taxon>Desulfobulbia</taxon>
        <taxon>Desulfobulbales</taxon>
        <taxon>Desulfobulbaceae</taxon>
        <taxon>Desulfobulbus</taxon>
    </lineage>
</organism>
<dbReference type="PROSITE" id="PS50072">
    <property type="entry name" value="CSA_PPIASE_2"/>
    <property type="match status" value="1"/>
</dbReference>
<feature type="domain" description="PPIase FKBP-type" evidence="8">
    <location>
        <begin position="271"/>
        <end position="360"/>
    </location>
</feature>
<feature type="chain" id="PRO_5014960229" description="peptidylprolyl isomerase" evidence="7">
    <location>
        <begin position="24"/>
        <end position="360"/>
    </location>
</feature>
<keyword evidence="7" id="KW-0732">Signal</keyword>
<dbReference type="PANTHER" id="PTHR45625:SF4">
    <property type="entry name" value="PEPTIDYLPROLYL ISOMERASE DOMAIN AND WD REPEAT-CONTAINING PROTEIN 1"/>
    <property type="match status" value="1"/>
</dbReference>
<proteinExistence type="inferred from homology"/>
<dbReference type="KEGG" id="deo:CAY53_03905"/>
<comment type="catalytic activity">
    <reaction evidence="1 6">
        <text>[protein]-peptidylproline (omega=180) = [protein]-peptidylproline (omega=0)</text>
        <dbReference type="Rhea" id="RHEA:16237"/>
        <dbReference type="Rhea" id="RHEA-COMP:10747"/>
        <dbReference type="Rhea" id="RHEA-COMP:10748"/>
        <dbReference type="ChEBI" id="CHEBI:83833"/>
        <dbReference type="ChEBI" id="CHEBI:83834"/>
        <dbReference type="EC" id="5.2.1.8"/>
    </reaction>
</comment>
<dbReference type="SUPFAM" id="SSF54534">
    <property type="entry name" value="FKBP-like"/>
    <property type="match status" value="1"/>
</dbReference>
<evidence type="ECO:0000256" key="7">
    <source>
        <dbReference type="SAM" id="SignalP"/>
    </source>
</evidence>
<gene>
    <name evidence="10" type="ORF">CAY53_03905</name>
</gene>
<evidence type="ECO:0000259" key="8">
    <source>
        <dbReference type="PROSITE" id="PS50059"/>
    </source>
</evidence>
<dbReference type="EC" id="5.2.1.8" evidence="3 6"/>
<dbReference type="GO" id="GO:0003755">
    <property type="term" value="F:peptidyl-prolyl cis-trans isomerase activity"/>
    <property type="evidence" value="ECO:0007669"/>
    <property type="project" value="UniProtKB-KW"/>
</dbReference>
<dbReference type="Pfam" id="PF00254">
    <property type="entry name" value="FKBP_C"/>
    <property type="match status" value="1"/>
</dbReference>
<evidence type="ECO:0000259" key="9">
    <source>
        <dbReference type="PROSITE" id="PS50072"/>
    </source>
</evidence>
<evidence type="ECO:0000313" key="11">
    <source>
        <dbReference type="Proteomes" id="UP000239867"/>
    </source>
</evidence>
<dbReference type="AlphaFoldDB" id="A0A2L1GM16"/>
<sequence>MHCTGIRQSLLLSALFVCTLCFTALPASSPAAPKPNAQKGAQVKENTMKDGLYAKISTERGDILLRLFYDKTPLTVINFAGLAMGTVGPKKGQPFYDGLTFHRVIADFMIQGGCPLGTGSGTPGYAFPDEIDATLRHDNAGVLSMANAGPNTNGSQFFITHTATPHLDGKHTVFGQVVTGQQVVDAIRQGDHIQHIEIIRQGAEAERFKIDQESFNAALIARKAAAAKAQKSQQEAMEKRVKTRWPKAHRTASGLYTVLVEEGSGSTPAQGTKIKVHYTGRLLSNDREFDSSRRRGEPIEFPVGTGMVIKGWDEGLAMMKKGEHRILIIPPELGYGTRGAGGGLIPPDAWLVFDVELVDF</sequence>
<dbReference type="OrthoDB" id="9807797at2"/>
<accession>A0A2L1GM16</accession>
<name>A0A2L1GM16_9BACT</name>
<keyword evidence="5 6" id="KW-0413">Isomerase</keyword>
<dbReference type="FunFam" id="3.10.50.40:FF:000006">
    <property type="entry name" value="Peptidyl-prolyl cis-trans isomerase"/>
    <property type="match status" value="1"/>
</dbReference>
<feature type="signal peptide" evidence="7">
    <location>
        <begin position="1"/>
        <end position="23"/>
    </location>
</feature>
<feature type="domain" description="PPIase cyclophilin-type" evidence="9">
    <location>
        <begin position="61"/>
        <end position="189"/>
    </location>
</feature>
<dbReference type="PRINTS" id="PR00153">
    <property type="entry name" value="CSAPPISMRASE"/>
</dbReference>
<dbReference type="GO" id="GO:0006457">
    <property type="term" value="P:protein folding"/>
    <property type="evidence" value="ECO:0007669"/>
    <property type="project" value="InterPro"/>
</dbReference>
<dbReference type="InterPro" id="IPR002130">
    <property type="entry name" value="Cyclophilin-type_PPIase_dom"/>
</dbReference>
<evidence type="ECO:0000256" key="6">
    <source>
        <dbReference type="PROSITE-ProRule" id="PRU00277"/>
    </source>
</evidence>
<comment type="similarity">
    <text evidence="2">Belongs to the cyclophilin-type PPIase family.</text>
</comment>
<dbReference type="InterPro" id="IPR020892">
    <property type="entry name" value="Cyclophilin-type_PPIase_CS"/>
</dbReference>
<dbReference type="PROSITE" id="PS50059">
    <property type="entry name" value="FKBP_PPIASE"/>
    <property type="match status" value="1"/>
</dbReference>
<dbReference type="CDD" id="cd00317">
    <property type="entry name" value="cyclophilin"/>
    <property type="match status" value="1"/>
</dbReference>
<evidence type="ECO:0000256" key="5">
    <source>
        <dbReference type="ARBA" id="ARBA00023235"/>
    </source>
</evidence>
<dbReference type="RefSeq" id="WP_104936023.1">
    <property type="nucleotide sequence ID" value="NZ_CP021255.1"/>
</dbReference>